<feature type="domain" description="OmpR/PhoB-type" evidence="7">
    <location>
        <begin position="24"/>
        <end position="124"/>
    </location>
</feature>
<comment type="caution">
    <text evidence="8">The sequence shown here is derived from an EMBL/GenBank/DDBJ whole genome shotgun (WGS) entry which is preliminary data.</text>
</comment>
<dbReference type="Gene3D" id="1.10.10.10">
    <property type="entry name" value="Winged helix-like DNA-binding domain superfamily/Winged helix DNA-binding domain"/>
    <property type="match status" value="2"/>
</dbReference>
<keyword evidence="4" id="KW-0804">Transcription</keyword>
<comment type="similarity">
    <text evidence="1">Belongs to the AfsR/DnrI/RedD regulatory family.</text>
</comment>
<dbReference type="SUPFAM" id="SSF46894">
    <property type="entry name" value="C-terminal effector domain of the bipartite response regulators"/>
    <property type="match status" value="1"/>
</dbReference>
<dbReference type="InterPro" id="IPR036388">
    <property type="entry name" value="WH-like_DNA-bd_sf"/>
</dbReference>
<feature type="region of interest" description="Disordered" evidence="6">
    <location>
        <begin position="1120"/>
        <end position="1163"/>
    </location>
</feature>
<dbReference type="InterPro" id="IPR027417">
    <property type="entry name" value="P-loop_NTPase"/>
</dbReference>
<dbReference type="InterPro" id="IPR016032">
    <property type="entry name" value="Sig_transdc_resp-reg_C-effctor"/>
</dbReference>
<dbReference type="InterPro" id="IPR051677">
    <property type="entry name" value="AfsR-DnrI-RedD_regulator"/>
</dbReference>
<dbReference type="GO" id="GO:0043531">
    <property type="term" value="F:ADP binding"/>
    <property type="evidence" value="ECO:0007669"/>
    <property type="project" value="InterPro"/>
</dbReference>
<dbReference type="Pfam" id="PF13374">
    <property type="entry name" value="TPR_10"/>
    <property type="match status" value="1"/>
</dbReference>
<dbReference type="InterPro" id="IPR001867">
    <property type="entry name" value="OmpR/PhoB-type_DNA-bd"/>
</dbReference>
<dbReference type="InterPro" id="IPR011990">
    <property type="entry name" value="TPR-like_helical_dom_sf"/>
</dbReference>
<dbReference type="GO" id="GO:0003677">
    <property type="term" value="F:DNA binding"/>
    <property type="evidence" value="ECO:0007669"/>
    <property type="project" value="UniProtKB-UniRule"/>
</dbReference>
<dbReference type="CDD" id="cd15831">
    <property type="entry name" value="BTAD"/>
    <property type="match status" value="1"/>
</dbReference>
<dbReference type="PROSITE" id="PS51755">
    <property type="entry name" value="OMPR_PHOB"/>
    <property type="match status" value="1"/>
</dbReference>
<dbReference type="Proteomes" id="UP000612585">
    <property type="component" value="Unassembled WGS sequence"/>
</dbReference>
<dbReference type="PANTHER" id="PTHR35807:SF1">
    <property type="entry name" value="TRANSCRIPTIONAL REGULATOR REDD"/>
    <property type="match status" value="1"/>
</dbReference>
<dbReference type="SMART" id="SM00028">
    <property type="entry name" value="TPR"/>
    <property type="match status" value="7"/>
</dbReference>
<dbReference type="SUPFAM" id="SSF52540">
    <property type="entry name" value="P-loop containing nucleoside triphosphate hydrolases"/>
    <property type="match status" value="1"/>
</dbReference>
<evidence type="ECO:0000256" key="5">
    <source>
        <dbReference type="PROSITE-ProRule" id="PRU01091"/>
    </source>
</evidence>
<keyword evidence="3 5" id="KW-0238">DNA-binding</keyword>
<dbReference type="AlphaFoldDB" id="A0A8J3ZEE3"/>
<evidence type="ECO:0000259" key="7">
    <source>
        <dbReference type="PROSITE" id="PS51755"/>
    </source>
</evidence>
<dbReference type="PANTHER" id="PTHR35807">
    <property type="entry name" value="TRANSCRIPTIONAL REGULATOR REDD-RELATED"/>
    <property type="match status" value="1"/>
</dbReference>
<sequence length="1163" mass="124829">MKGQTFYPRVGADDGSPQATCAFRGEPEVGSMTNGVELNVLGPWEVRVDQRPVTIPSGRLQALLAALVLSEGQPVPVRTLADQLWSDEPPQRAGATVHTYVTRLRKLLGTGVIRTVSGGYLFCVAAECVDLYRFRQLVRATAAAGPSERELELLQRALLLWRGRPFGDAESNWLDREVVPRLTEEWFAATERRIDIEVAIGPPAGVIAELFELTNRYPTRESLWVRLISALHRSGRRGEALEAYRQVREILSSELGLDPSEQLSHLQQAVLRDEPVRPVPGHDAPPTVGQDVATVAPAQLPADVTDFAGRADELATLCAIKPAADGVTVTVVTGTAGVGKTTLAVRWAHRVAGEFPDGQLFVNLRGYAPDRPVRPVEALAWFLGALGVPPDRVPPDVDAAAALYRSMTSRRRMLVVLDNAGDAEQVRPLLPTGAGSLVVVTSRRLLTGLVVTHSAHHLAVAPLTADDAVRLVTRILGTGRAEPHAVRALAQQCSYLPLALRIAAANLRVDRHLDLGGYLGQLRDGGQLATLTVDGDPSASVRAALDWSYLRLSPHLRHVFRHLGLVPGPDVTAEAVAALIDTSAEEAGRWLRTLADVNLVEATPHRRYTFHDLLKAYAAERVRTEDAEADRVAAVRRLLGWYLHHTVAAVELLYPLMLRLPAPPPGQDTPSPAPASCSEALAWLTVERSNLVEAVSQAATDGHHEYAWRLADALRGYFDGTGHRVDWLTVAEAAMTAATAGGDPVARAAAAANLAHVHQFCGDGRAALDHVTASLRLSREGGWAEGEARALNHLGALHVVAGRPQRAIEAFVDALASDRRAGYDHGVATRLVNLGVTSMSLGRLDVAEPYLREALDIHRRTGCSQAWVLGNLAVLQQMVGALEAAFQDATLARAEDDEDADQRTDVFNLAVLSAIERDRGRLAEAERYADLAETVARRVGAPVLVMTAANNRGAVDLHQARYEKAAERYREAQRTADDGGNGEGSTVAQIGLAQALCGLGQHAEATTHADAARTTAETSGYRIQEAGVHVAMAEIALGRHRRTGEPTLLQGALGHAEWALTLYRDIGYRINEARTLILLGDIGDTTGTPAAGERHRRAAFDLATTLGVPRAAFPCRPRHTMAPGGDQQTDDSTAAGTVIGGGVARSVRHGRPPARRGPSIGSG</sequence>
<dbReference type="SMART" id="SM00862">
    <property type="entry name" value="Trans_reg_C"/>
    <property type="match status" value="1"/>
</dbReference>
<dbReference type="SUPFAM" id="SSF48452">
    <property type="entry name" value="TPR-like"/>
    <property type="match status" value="3"/>
</dbReference>
<dbReference type="PRINTS" id="PR00364">
    <property type="entry name" value="DISEASERSIST"/>
</dbReference>
<dbReference type="InterPro" id="IPR019734">
    <property type="entry name" value="TPR_rpt"/>
</dbReference>
<protein>
    <submittedName>
        <fullName evidence="8">SARP family transcriptional regulator</fullName>
    </submittedName>
</protein>
<dbReference type="Pfam" id="PF03704">
    <property type="entry name" value="BTAD"/>
    <property type="match status" value="1"/>
</dbReference>
<evidence type="ECO:0000313" key="9">
    <source>
        <dbReference type="Proteomes" id="UP000612585"/>
    </source>
</evidence>
<evidence type="ECO:0000256" key="2">
    <source>
        <dbReference type="ARBA" id="ARBA00023015"/>
    </source>
</evidence>
<accession>A0A8J3ZEE3</accession>
<dbReference type="GO" id="GO:0000160">
    <property type="term" value="P:phosphorelay signal transduction system"/>
    <property type="evidence" value="ECO:0007669"/>
    <property type="project" value="InterPro"/>
</dbReference>
<dbReference type="Gene3D" id="3.40.50.300">
    <property type="entry name" value="P-loop containing nucleotide triphosphate hydrolases"/>
    <property type="match status" value="1"/>
</dbReference>
<gene>
    <name evidence="8" type="ORF">Vau01_100230</name>
</gene>
<organism evidence="8 9">
    <name type="scientific">Virgisporangium aurantiacum</name>
    <dbReference type="NCBI Taxonomy" id="175570"/>
    <lineage>
        <taxon>Bacteria</taxon>
        <taxon>Bacillati</taxon>
        <taxon>Actinomycetota</taxon>
        <taxon>Actinomycetes</taxon>
        <taxon>Micromonosporales</taxon>
        <taxon>Micromonosporaceae</taxon>
        <taxon>Virgisporangium</taxon>
    </lineage>
</organism>
<dbReference type="GO" id="GO:0006355">
    <property type="term" value="P:regulation of DNA-templated transcription"/>
    <property type="evidence" value="ECO:0007669"/>
    <property type="project" value="InterPro"/>
</dbReference>
<evidence type="ECO:0000256" key="6">
    <source>
        <dbReference type="SAM" id="MobiDB-lite"/>
    </source>
</evidence>
<dbReference type="SMART" id="SM01043">
    <property type="entry name" value="BTAD"/>
    <property type="match status" value="1"/>
</dbReference>
<keyword evidence="2" id="KW-0805">Transcription regulation</keyword>
<feature type="DNA-binding region" description="OmpR/PhoB-type" evidence="5">
    <location>
        <begin position="24"/>
        <end position="124"/>
    </location>
</feature>
<dbReference type="EMBL" id="BOPG01000078">
    <property type="protein sequence ID" value="GIJ62507.1"/>
    <property type="molecule type" value="Genomic_DNA"/>
</dbReference>
<proteinExistence type="inferred from homology"/>
<reference evidence="8" key="1">
    <citation type="submission" date="2021-01" db="EMBL/GenBank/DDBJ databases">
        <title>Whole genome shotgun sequence of Virgisporangium aurantiacum NBRC 16421.</title>
        <authorList>
            <person name="Komaki H."/>
            <person name="Tamura T."/>
        </authorList>
    </citation>
    <scope>NUCLEOTIDE SEQUENCE</scope>
    <source>
        <strain evidence="8">NBRC 16421</strain>
    </source>
</reference>
<evidence type="ECO:0000256" key="4">
    <source>
        <dbReference type="ARBA" id="ARBA00023163"/>
    </source>
</evidence>
<evidence type="ECO:0000256" key="1">
    <source>
        <dbReference type="ARBA" id="ARBA00005820"/>
    </source>
</evidence>
<dbReference type="Pfam" id="PF00486">
    <property type="entry name" value="Trans_reg_C"/>
    <property type="match status" value="1"/>
</dbReference>
<dbReference type="Gene3D" id="1.25.40.10">
    <property type="entry name" value="Tetratricopeptide repeat domain"/>
    <property type="match status" value="3"/>
</dbReference>
<evidence type="ECO:0000313" key="8">
    <source>
        <dbReference type="EMBL" id="GIJ62507.1"/>
    </source>
</evidence>
<keyword evidence="9" id="KW-1185">Reference proteome</keyword>
<evidence type="ECO:0000256" key="3">
    <source>
        <dbReference type="ARBA" id="ARBA00023125"/>
    </source>
</evidence>
<dbReference type="InterPro" id="IPR005158">
    <property type="entry name" value="BTAD"/>
</dbReference>
<name>A0A8J3ZEE3_9ACTN</name>